<dbReference type="InterPro" id="IPR007627">
    <property type="entry name" value="RNA_pol_sigma70_r2"/>
</dbReference>
<dbReference type="SUPFAM" id="SSF88659">
    <property type="entry name" value="Sigma3 and sigma4 domains of RNA polymerase sigma factors"/>
    <property type="match status" value="1"/>
</dbReference>
<dbReference type="Proteomes" id="UP000034883">
    <property type="component" value="Chromosome"/>
</dbReference>
<dbReference type="InterPro" id="IPR039425">
    <property type="entry name" value="RNA_pol_sigma-70-like"/>
</dbReference>
<dbReference type="InterPro" id="IPR013249">
    <property type="entry name" value="RNA_pol_sigma70_r4_t2"/>
</dbReference>
<dbReference type="Gene3D" id="1.10.1740.10">
    <property type="match status" value="1"/>
</dbReference>
<sequence>MPEPSSSRARRIAAPDDVGSVATRRALFDGGHSDAVLVVRAREGDRWAQEVLFRRYMTPLAGRVTHIVGNVADADDVLQDTFADVLRDLARLREPEAFRGWLYRIAMNRARKVLRKRRLLRFLGIDGSVDDATLAIEATPATSPEVLAELTMLDEALRRVPADERIAWMLRHVHGEALEEIASWIGCSLATAKRRIAAAQARIDAHVAGRVR</sequence>
<evidence type="ECO:0000313" key="9">
    <source>
        <dbReference type="Proteomes" id="UP000034883"/>
    </source>
</evidence>
<feature type="domain" description="RNA polymerase sigma-70 region 2" evidence="6">
    <location>
        <begin position="52"/>
        <end position="118"/>
    </location>
</feature>
<dbReference type="NCBIfam" id="TIGR02937">
    <property type="entry name" value="sigma70-ECF"/>
    <property type="match status" value="1"/>
</dbReference>
<evidence type="ECO:0000256" key="4">
    <source>
        <dbReference type="ARBA" id="ARBA00023125"/>
    </source>
</evidence>
<dbReference type="Pfam" id="PF08281">
    <property type="entry name" value="Sigma70_r4_2"/>
    <property type="match status" value="1"/>
</dbReference>
<keyword evidence="2" id="KW-0805">Transcription regulation</keyword>
<keyword evidence="9" id="KW-1185">Reference proteome</keyword>
<accession>A0A0F6SGM4</accession>
<feature type="domain" description="RNA polymerase sigma factor 70 region 4 type 2" evidence="7">
    <location>
        <begin position="152"/>
        <end position="199"/>
    </location>
</feature>
<comment type="similarity">
    <text evidence="1">Belongs to the sigma-70 factor family. ECF subfamily.</text>
</comment>
<dbReference type="GO" id="GO:0016987">
    <property type="term" value="F:sigma factor activity"/>
    <property type="evidence" value="ECO:0007669"/>
    <property type="project" value="UniProtKB-KW"/>
</dbReference>
<organism evidence="8 9">
    <name type="scientific">Sandaracinus amylolyticus</name>
    <dbReference type="NCBI Taxonomy" id="927083"/>
    <lineage>
        <taxon>Bacteria</taxon>
        <taxon>Pseudomonadati</taxon>
        <taxon>Myxococcota</taxon>
        <taxon>Polyangia</taxon>
        <taxon>Polyangiales</taxon>
        <taxon>Sandaracinaceae</taxon>
        <taxon>Sandaracinus</taxon>
    </lineage>
</organism>
<dbReference type="STRING" id="927083.DB32_006098"/>
<dbReference type="Pfam" id="PF04542">
    <property type="entry name" value="Sigma70_r2"/>
    <property type="match status" value="1"/>
</dbReference>
<keyword evidence="5" id="KW-0804">Transcription</keyword>
<dbReference type="InterPro" id="IPR013324">
    <property type="entry name" value="RNA_pol_sigma_r3/r4-like"/>
</dbReference>
<dbReference type="GO" id="GO:0006352">
    <property type="term" value="P:DNA-templated transcription initiation"/>
    <property type="evidence" value="ECO:0007669"/>
    <property type="project" value="InterPro"/>
</dbReference>
<evidence type="ECO:0000256" key="3">
    <source>
        <dbReference type="ARBA" id="ARBA00023082"/>
    </source>
</evidence>
<evidence type="ECO:0000259" key="6">
    <source>
        <dbReference type="Pfam" id="PF04542"/>
    </source>
</evidence>
<gene>
    <name evidence="8" type="ORF">DB32_006098</name>
</gene>
<dbReference type="PANTHER" id="PTHR43133">
    <property type="entry name" value="RNA POLYMERASE ECF-TYPE SIGMA FACTO"/>
    <property type="match status" value="1"/>
</dbReference>
<dbReference type="KEGG" id="samy:DB32_006098"/>
<evidence type="ECO:0000256" key="1">
    <source>
        <dbReference type="ARBA" id="ARBA00010641"/>
    </source>
</evidence>
<dbReference type="InterPro" id="IPR013325">
    <property type="entry name" value="RNA_pol_sigma_r2"/>
</dbReference>
<dbReference type="PANTHER" id="PTHR43133:SF8">
    <property type="entry name" value="RNA POLYMERASE SIGMA FACTOR HI_1459-RELATED"/>
    <property type="match status" value="1"/>
</dbReference>
<keyword evidence="3" id="KW-0731">Sigma factor</keyword>
<dbReference type="AlphaFoldDB" id="A0A0F6SGM4"/>
<evidence type="ECO:0000256" key="2">
    <source>
        <dbReference type="ARBA" id="ARBA00023015"/>
    </source>
</evidence>
<dbReference type="InterPro" id="IPR036388">
    <property type="entry name" value="WH-like_DNA-bd_sf"/>
</dbReference>
<dbReference type="GO" id="GO:0003677">
    <property type="term" value="F:DNA binding"/>
    <property type="evidence" value="ECO:0007669"/>
    <property type="project" value="UniProtKB-KW"/>
</dbReference>
<name>A0A0F6SGM4_9BACT</name>
<dbReference type="RefSeq" id="WP_053236042.1">
    <property type="nucleotide sequence ID" value="NZ_CP011125.1"/>
</dbReference>
<dbReference type="EMBL" id="CP011125">
    <property type="protein sequence ID" value="AKF08949.1"/>
    <property type="molecule type" value="Genomic_DNA"/>
</dbReference>
<evidence type="ECO:0000259" key="7">
    <source>
        <dbReference type="Pfam" id="PF08281"/>
    </source>
</evidence>
<reference evidence="8 9" key="1">
    <citation type="submission" date="2015-03" db="EMBL/GenBank/DDBJ databases">
        <title>Genome assembly of Sandaracinus amylolyticus DSM 53668.</title>
        <authorList>
            <person name="Sharma G."/>
            <person name="Subramanian S."/>
        </authorList>
    </citation>
    <scope>NUCLEOTIDE SEQUENCE [LARGE SCALE GENOMIC DNA]</scope>
    <source>
        <strain evidence="8 9">DSM 53668</strain>
    </source>
</reference>
<dbReference type="SUPFAM" id="SSF88946">
    <property type="entry name" value="Sigma2 domain of RNA polymerase sigma factors"/>
    <property type="match status" value="1"/>
</dbReference>
<evidence type="ECO:0000313" key="8">
    <source>
        <dbReference type="EMBL" id="AKF08949.1"/>
    </source>
</evidence>
<protein>
    <submittedName>
        <fullName evidence="8">RNA polymerase sigma factor RpoE</fullName>
    </submittedName>
</protein>
<dbReference type="InterPro" id="IPR014284">
    <property type="entry name" value="RNA_pol_sigma-70_dom"/>
</dbReference>
<keyword evidence="4" id="KW-0238">DNA-binding</keyword>
<evidence type="ECO:0000256" key="5">
    <source>
        <dbReference type="ARBA" id="ARBA00023163"/>
    </source>
</evidence>
<proteinExistence type="inferred from homology"/>
<dbReference type="Gene3D" id="1.10.10.10">
    <property type="entry name" value="Winged helix-like DNA-binding domain superfamily/Winged helix DNA-binding domain"/>
    <property type="match status" value="1"/>
</dbReference>